<dbReference type="Proteomes" id="UP000010802">
    <property type="component" value="Chromosome"/>
</dbReference>
<name>F4LT64_TEPAE</name>
<dbReference type="KEGG" id="tae:TepiRe1_2527"/>
<dbReference type="eggNOG" id="COG2944">
    <property type="taxonomic scope" value="Bacteria"/>
</dbReference>
<organism evidence="2 3">
    <name type="scientific">Tepidanaerobacter acetatoxydans (strain DSM 21804 / JCM 16047 / Re1)</name>
    <dbReference type="NCBI Taxonomy" id="1209989"/>
    <lineage>
        <taxon>Bacteria</taxon>
        <taxon>Bacillati</taxon>
        <taxon>Bacillota</taxon>
        <taxon>Clostridia</taxon>
        <taxon>Thermosediminibacterales</taxon>
        <taxon>Tepidanaerobacteraceae</taxon>
        <taxon>Tepidanaerobacter</taxon>
    </lineage>
</organism>
<accession>F4LT64</accession>
<dbReference type="Pfam" id="PF01381">
    <property type="entry name" value="HTH_3"/>
    <property type="match status" value="1"/>
</dbReference>
<dbReference type="KEGG" id="tep:TepRe1_2351"/>
<evidence type="ECO:0000259" key="1">
    <source>
        <dbReference type="PROSITE" id="PS50943"/>
    </source>
</evidence>
<dbReference type="AlphaFoldDB" id="F4LT64"/>
<dbReference type="CDD" id="cd00093">
    <property type="entry name" value="HTH_XRE"/>
    <property type="match status" value="1"/>
</dbReference>
<dbReference type="PROSITE" id="PS50943">
    <property type="entry name" value="HTH_CROC1"/>
    <property type="match status" value="1"/>
</dbReference>
<accession>L0S295</accession>
<dbReference type="InterPro" id="IPR010982">
    <property type="entry name" value="Lambda_DNA-bd_dom_sf"/>
</dbReference>
<dbReference type="HOGENOM" id="CLU_1414580_0_0_9"/>
<gene>
    <name evidence="2" type="ordered locus">TEPIRE1_2527</name>
</gene>
<evidence type="ECO:0000313" key="2">
    <source>
        <dbReference type="EMBL" id="CCP27390.1"/>
    </source>
</evidence>
<proteinExistence type="predicted"/>
<dbReference type="GO" id="GO:0003677">
    <property type="term" value="F:DNA binding"/>
    <property type="evidence" value="ECO:0007669"/>
    <property type="project" value="InterPro"/>
</dbReference>
<dbReference type="PATRIC" id="fig|1209989.3.peg.2909"/>
<dbReference type="Gene3D" id="1.10.260.40">
    <property type="entry name" value="lambda repressor-like DNA-binding domains"/>
    <property type="match status" value="1"/>
</dbReference>
<reference evidence="3" key="1">
    <citation type="journal article" date="2013" name="Genome Announc.">
        <title>First genome sequence of a syntrophic acetate-oxidizing bacterium, Tepidanaerobacter acetatoxydans strain Re1.</title>
        <authorList>
            <person name="Manzoor S."/>
            <person name="Bongcam-Rudloff E."/>
            <person name="Schnurer A."/>
            <person name="Muller B."/>
        </authorList>
    </citation>
    <scope>NUCLEOTIDE SEQUENCE [LARGE SCALE GENOMIC DNA]</scope>
    <source>
        <strain evidence="3">Re1</strain>
    </source>
</reference>
<dbReference type="InterPro" id="IPR022452">
    <property type="entry name" value="MqsA"/>
</dbReference>
<dbReference type="STRING" id="1209989.TepRe1_2351"/>
<protein>
    <submittedName>
        <fullName evidence="2">Putative zinc finger/helix-turn-helix protein,YgiT family</fullName>
    </submittedName>
</protein>
<dbReference type="OrthoDB" id="3213544at2"/>
<feature type="domain" description="HTH cro/C1-type" evidence="1">
    <location>
        <begin position="75"/>
        <end position="106"/>
    </location>
</feature>
<evidence type="ECO:0000313" key="3">
    <source>
        <dbReference type="Proteomes" id="UP000010802"/>
    </source>
</evidence>
<dbReference type="EMBL" id="HF563609">
    <property type="protein sequence ID" value="CCP27390.1"/>
    <property type="molecule type" value="Genomic_DNA"/>
</dbReference>
<sequence length="197" mass="23004">MKKFCYVCGKEQDTKIITKEEVSIIRGEEIKSESHIRICSFCKEELFDEELDEENIQRTYDIYRKKYGILSPDEIKEVREQYGLSQRLFAKLLNIGEASIARYETGALPEKSLSNMIMLLKEPRNMKLLLYKNAEVLNHKEKYKLIQKINDLISQGECATSDEIDSHQLYILLKNNAKKEGKSIKAYIEEIIKKDVV</sequence>
<dbReference type="NCBIfam" id="TIGR03830">
    <property type="entry name" value="CxxCG_CxxCG_HTH"/>
    <property type="match status" value="1"/>
</dbReference>
<dbReference type="SUPFAM" id="SSF47413">
    <property type="entry name" value="lambda repressor-like DNA-binding domains"/>
    <property type="match status" value="1"/>
</dbReference>
<dbReference type="InterPro" id="IPR001387">
    <property type="entry name" value="Cro/C1-type_HTH"/>
</dbReference>
<keyword evidence="3" id="KW-1185">Reference proteome</keyword>
<dbReference type="RefSeq" id="WP_013779383.1">
    <property type="nucleotide sequence ID" value="NC_015519.1"/>
</dbReference>